<evidence type="ECO:0000256" key="1">
    <source>
        <dbReference type="ARBA" id="ARBA00005474"/>
    </source>
</evidence>
<evidence type="ECO:0000313" key="6">
    <source>
        <dbReference type="Proteomes" id="UP000639772"/>
    </source>
</evidence>
<protein>
    <recommendedName>
        <fullName evidence="2">LOB domain-containing protein</fullName>
    </recommendedName>
</protein>
<dbReference type="Pfam" id="PF03195">
    <property type="entry name" value="LOB"/>
    <property type="match status" value="1"/>
</dbReference>
<dbReference type="Proteomes" id="UP000636800">
    <property type="component" value="Chromosome 11"/>
</dbReference>
<evidence type="ECO:0000313" key="3">
    <source>
        <dbReference type="EMBL" id="KAG0461363.1"/>
    </source>
</evidence>
<dbReference type="OrthoDB" id="913402at2759"/>
<organism evidence="3 5">
    <name type="scientific">Vanilla planifolia</name>
    <name type="common">Vanilla</name>
    <dbReference type="NCBI Taxonomy" id="51239"/>
    <lineage>
        <taxon>Eukaryota</taxon>
        <taxon>Viridiplantae</taxon>
        <taxon>Streptophyta</taxon>
        <taxon>Embryophyta</taxon>
        <taxon>Tracheophyta</taxon>
        <taxon>Spermatophyta</taxon>
        <taxon>Magnoliopsida</taxon>
        <taxon>Liliopsida</taxon>
        <taxon>Asparagales</taxon>
        <taxon>Orchidaceae</taxon>
        <taxon>Vanilloideae</taxon>
        <taxon>Vanilleae</taxon>
        <taxon>Vanilla</taxon>
    </lineage>
</organism>
<dbReference type="PANTHER" id="PTHR31301:SF19">
    <property type="entry name" value="LOB DOMAIN-CONTAINING PROTEIN 2"/>
    <property type="match status" value="1"/>
</dbReference>
<dbReference type="PANTHER" id="PTHR31301">
    <property type="entry name" value="LOB DOMAIN-CONTAINING PROTEIN 4-RELATED"/>
    <property type="match status" value="1"/>
</dbReference>
<reference evidence="5 6" key="1">
    <citation type="journal article" date="2020" name="Nat. Food">
        <title>A phased Vanilla planifolia genome enables genetic improvement of flavour and production.</title>
        <authorList>
            <person name="Hasing T."/>
            <person name="Tang H."/>
            <person name="Brym M."/>
            <person name="Khazi F."/>
            <person name="Huang T."/>
            <person name="Chambers A.H."/>
        </authorList>
    </citation>
    <scope>NUCLEOTIDE SEQUENCE [LARGE SCALE GENOMIC DNA]</scope>
    <source>
        <tissue evidence="3">Leaf</tissue>
    </source>
</reference>
<gene>
    <name evidence="4" type="ORF">HPP92_021328</name>
    <name evidence="3" type="ORF">HPP92_021660</name>
</gene>
<accession>A0A835UHB2</accession>
<name>A0A835UHB2_VANPL</name>
<evidence type="ECO:0000259" key="2">
    <source>
        <dbReference type="PROSITE" id="PS50891"/>
    </source>
</evidence>
<dbReference type="EMBL" id="JADCNM010000011">
    <property type="protein sequence ID" value="KAG0462852.1"/>
    <property type="molecule type" value="Genomic_DNA"/>
</dbReference>
<feature type="domain" description="LOB" evidence="2">
    <location>
        <begin position="16"/>
        <end position="118"/>
    </location>
</feature>
<keyword evidence="5" id="KW-1185">Reference proteome</keyword>
<dbReference type="PROSITE" id="PS50891">
    <property type="entry name" value="LOB"/>
    <property type="match status" value="1"/>
</dbReference>
<evidence type="ECO:0000313" key="5">
    <source>
        <dbReference type="Proteomes" id="UP000636800"/>
    </source>
</evidence>
<evidence type="ECO:0000313" key="4">
    <source>
        <dbReference type="EMBL" id="KAG0462852.1"/>
    </source>
</evidence>
<comment type="similarity">
    <text evidence="1">Belongs to the LOB domain-containing protein family.</text>
</comment>
<dbReference type="EMBL" id="JADCNL010000011">
    <property type="protein sequence ID" value="KAG0461363.1"/>
    <property type="molecule type" value="Genomic_DNA"/>
</dbReference>
<proteinExistence type="inferred from homology"/>
<dbReference type="InterPro" id="IPR004883">
    <property type="entry name" value="LOB"/>
</dbReference>
<dbReference type="Proteomes" id="UP000639772">
    <property type="component" value="Chromosome 11"/>
</dbReference>
<sequence length="140" mass="15734">MATQPPQSSAVDVGKAACAACKKQRKRCDEKCKLAKLFTAEQGGDFEAVHRVFGIKNLLAMLDMVEGEERKRAAREAIVWEARQRLADPVNGSFGQMARLQEQLLKVCEENGMLRRQIKQMHFFMENASGDQRTAFRGST</sequence>
<comment type="caution">
    <text evidence="3">The sequence shown here is derived from an EMBL/GenBank/DDBJ whole genome shotgun (WGS) entry which is preliminary data.</text>
</comment>
<dbReference type="AlphaFoldDB" id="A0A835UHB2"/>